<keyword evidence="2" id="KW-0698">rRNA processing</keyword>
<dbReference type="Pfam" id="PF23231">
    <property type="entry name" value="HAT_Syf1_CNRKL1_C"/>
    <property type="match status" value="1"/>
</dbReference>
<dbReference type="SMART" id="SM00386">
    <property type="entry name" value="HAT"/>
    <property type="match status" value="3"/>
</dbReference>
<dbReference type="PANTHER" id="PTHR23270">
    <property type="entry name" value="PROGRAMMED CELL DEATH PROTEIN 11 PRE-RRNA PROCESSING PROTEIN RRP5"/>
    <property type="match status" value="1"/>
</dbReference>
<proteinExistence type="predicted"/>
<organism evidence="6 7">
    <name type="scientific">Caulochytrium protostelioides</name>
    <dbReference type="NCBI Taxonomy" id="1555241"/>
    <lineage>
        <taxon>Eukaryota</taxon>
        <taxon>Fungi</taxon>
        <taxon>Fungi incertae sedis</taxon>
        <taxon>Chytridiomycota</taxon>
        <taxon>Chytridiomycota incertae sedis</taxon>
        <taxon>Chytridiomycetes</taxon>
        <taxon>Caulochytriales</taxon>
        <taxon>Caulochytriaceae</taxon>
        <taxon>Caulochytrium</taxon>
    </lineage>
</organism>
<feature type="non-terminal residue" evidence="6">
    <location>
        <position position="275"/>
    </location>
</feature>
<dbReference type="InterPro" id="IPR045209">
    <property type="entry name" value="Rrp5"/>
</dbReference>
<evidence type="ECO:0000256" key="3">
    <source>
        <dbReference type="ARBA" id="ARBA00022737"/>
    </source>
</evidence>
<dbReference type="GO" id="GO:0006364">
    <property type="term" value="P:rRNA processing"/>
    <property type="evidence" value="ECO:0007669"/>
    <property type="project" value="UniProtKB-KW"/>
</dbReference>
<sequence>RKEAERLSAAAPQSIDDYERLVVSSPNASLVWVHYMAFHLKTSQVPMARTTAERALKVISVREEAERFNVMQAWLNLELAFGTEATLAPVLSRAMQSFEPLKVLLHVANVYEKKSDTEKAQQTYDQLIKKCRDAPETWIQYGQFLFRQGQAKAAQSQLEKALKSVDPVHHVALIQNFARSDYVYGHREHGITLFESLISQYPKRTDIWNVYLDQEARGGAERLESVRRLYHRVLTNKLSTKKGKALFKKWLQYENQYGDAKGVDAVRQAALAYVE</sequence>
<dbReference type="GO" id="GO:0032040">
    <property type="term" value="C:small-subunit processome"/>
    <property type="evidence" value="ECO:0007669"/>
    <property type="project" value="TreeGrafter"/>
</dbReference>
<dbReference type="STRING" id="1555241.A0A4V1IUT3"/>
<dbReference type="EMBL" id="ML014165">
    <property type="protein sequence ID" value="RKP01659.1"/>
    <property type="molecule type" value="Genomic_DNA"/>
</dbReference>
<keyword evidence="3" id="KW-0677">Repeat</keyword>
<dbReference type="InterPro" id="IPR003107">
    <property type="entry name" value="HAT"/>
</dbReference>
<evidence type="ECO:0000313" key="7">
    <source>
        <dbReference type="Proteomes" id="UP000274922"/>
    </source>
</evidence>
<keyword evidence="7" id="KW-1185">Reference proteome</keyword>
<dbReference type="GO" id="GO:0003723">
    <property type="term" value="F:RNA binding"/>
    <property type="evidence" value="ECO:0007669"/>
    <property type="project" value="TreeGrafter"/>
</dbReference>
<evidence type="ECO:0000256" key="2">
    <source>
        <dbReference type="ARBA" id="ARBA00022552"/>
    </source>
</evidence>
<evidence type="ECO:0000259" key="5">
    <source>
        <dbReference type="Pfam" id="PF23231"/>
    </source>
</evidence>
<evidence type="ECO:0000256" key="4">
    <source>
        <dbReference type="ARBA" id="ARBA00023242"/>
    </source>
</evidence>
<dbReference type="SUPFAM" id="SSF48452">
    <property type="entry name" value="TPR-like"/>
    <property type="match status" value="1"/>
</dbReference>
<gene>
    <name evidence="6" type="ORF">CXG81DRAFT_1998</name>
</gene>
<keyword evidence="4" id="KW-0539">Nucleus</keyword>
<dbReference type="Pfam" id="PF13174">
    <property type="entry name" value="TPR_6"/>
    <property type="match status" value="1"/>
</dbReference>
<dbReference type="InterPro" id="IPR055430">
    <property type="entry name" value="HAT_Syf1_CNRKL1_C"/>
</dbReference>
<evidence type="ECO:0000313" key="6">
    <source>
        <dbReference type="EMBL" id="RKP01659.1"/>
    </source>
</evidence>
<feature type="non-terminal residue" evidence="6">
    <location>
        <position position="1"/>
    </location>
</feature>
<feature type="domain" description="Pre-mRNA-splicing factor Syf1/CRNKL1-like C-terminal HAT-repeats" evidence="5">
    <location>
        <begin position="188"/>
        <end position="272"/>
    </location>
</feature>
<dbReference type="InterPro" id="IPR011990">
    <property type="entry name" value="TPR-like_helical_dom_sf"/>
</dbReference>
<accession>A0A4V1IUT3</accession>
<dbReference type="Proteomes" id="UP000274922">
    <property type="component" value="Unassembled WGS sequence"/>
</dbReference>
<protein>
    <recommendedName>
        <fullName evidence="5">Pre-mRNA-splicing factor Syf1/CRNKL1-like C-terminal HAT-repeats domain-containing protein</fullName>
    </recommendedName>
</protein>
<dbReference type="Pfam" id="PF13181">
    <property type="entry name" value="TPR_8"/>
    <property type="match status" value="1"/>
</dbReference>
<evidence type="ECO:0000256" key="1">
    <source>
        <dbReference type="ARBA" id="ARBA00004123"/>
    </source>
</evidence>
<dbReference type="AlphaFoldDB" id="A0A4V1IUT3"/>
<reference evidence="7" key="1">
    <citation type="journal article" date="2018" name="Nat. Microbiol.">
        <title>Leveraging single-cell genomics to expand the fungal tree of life.</title>
        <authorList>
            <person name="Ahrendt S.R."/>
            <person name="Quandt C.A."/>
            <person name="Ciobanu D."/>
            <person name="Clum A."/>
            <person name="Salamov A."/>
            <person name="Andreopoulos B."/>
            <person name="Cheng J.F."/>
            <person name="Woyke T."/>
            <person name="Pelin A."/>
            <person name="Henrissat B."/>
            <person name="Reynolds N.K."/>
            <person name="Benny G.L."/>
            <person name="Smith M.E."/>
            <person name="James T.Y."/>
            <person name="Grigoriev I.V."/>
        </authorList>
    </citation>
    <scope>NUCLEOTIDE SEQUENCE [LARGE SCALE GENOMIC DNA]</scope>
    <source>
        <strain evidence="7">ATCC 52028</strain>
    </source>
</reference>
<dbReference type="OrthoDB" id="412781at2759"/>
<name>A0A4V1IUT3_9FUNG</name>
<dbReference type="PANTHER" id="PTHR23270:SF10">
    <property type="entry name" value="PROTEIN RRP5 HOMOLOG"/>
    <property type="match status" value="1"/>
</dbReference>
<comment type="subcellular location">
    <subcellularLocation>
        <location evidence="1">Nucleus</location>
    </subcellularLocation>
</comment>
<dbReference type="Gene3D" id="1.25.40.10">
    <property type="entry name" value="Tetratricopeptide repeat domain"/>
    <property type="match status" value="1"/>
</dbReference>
<dbReference type="InterPro" id="IPR019734">
    <property type="entry name" value="TPR_rpt"/>
</dbReference>